<accession>A0A6J5R4I9</accession>
<proteinExistence type="predicted"/>
<gene>
    <name evidence="1" type="ORF">UFOVP1155_54</name>
</gene>
<reference evidence="1" key="1">
    <citation type="submission" date="2020-05" db="EMBL/GenBank/DDBJ databases">
        <authorList>
            <person name="Chiriac C."/>
            <person name="Salcher M."/>
            <person name="Ghai R."/>
            <person name="Kavagutti S V."/>
        </authorList>
    </citation>
    <scope>NUCLEOTIDE SEQUENCE</scope>
</reference>
<name>A0A6J5R4I9_9CAUD</name>
<evidence type="ECO:0000313" key="1">
    <source>
        <dbReference type="EMBL" id="CAB4187685.1"/>
    </source>
</evidence>
<sequence>MNEENWNNTAGAQSIAKGATLSGGLELCVFDIADSVIEHAYPNIYGKEKGWWGEQRIPNWGILRGAIASAILDERKHSNVELTSPPTKKLNTEK</sequence>
<protein>
    <submittedName>
        <fullName evidence="1">Uncharacterized protein</fullName>
    </submittedName>
</protein>
<dbReference type="EMBL" id="LR797111">
    <property type="protein sequence ID" value="CAB4187685.1"/>
    <property type="molecule type" value="Genomic_DNA"/>
</dbReference>
<organism evidence="1">
    <name type="scientific">uncultured Caudovirales phage</name>
    <dbReference type="NCBI Taxonomy" id="2100421"/>
    <lineage>
        <taxon>Viruses</taxon>
        <taxon>Duplodnaviria</taxon>
        <taxon>Heunggongvirae</taxon>
        <taxon>Uroviricota</taxon>
        <taxon>Caudoviricetes</taxon>
        <taxon>Peduoviridae</taxon>
        <taxon>Maltschvirus</taxon>
        <taxon>Maltschvirus maltsch</taxon>
    </lineage>
</organism>